<protein>
    <recommendedName>
        <fullName evidence="3">RING-type domain-containing protein</fullName>
    </recommendedName>
</protein>
<dbReference type="Proteomes" id="UP000053424">
    <property type="component" value="Unassembled WGS sequence"/>
</dbReference>
<evidence type="ECO:0000313" key="5">
    <source>
        <dbReference type="Proteomes" id="UP000053424"/>
    </source>
</evidence>
<dbReference type="PROSITE" id="PS50089">
    <property type="entry name" value="ZF_RING_2"/>
    <property type="match status" value="1"/>
</dbReference>
<dbReference type="Pfam" id="PF15926">
    <property type="entry name" value="RNF220"/>
    <property type="match status" value="1"/>
</dbReference>
<evidence type="ECO:0000256" key="2">
    <source>
        <dbReference type="SAM" id="MobiDB-lite"/>
    </source>
</evidence>
<evidence type="ECO:0000259" key="3">
    <source>
        <dbReference type="PROSITE" id="PS50089"/>
    </source>
</evidence>
<sequence length="424" mass="47246">MVLTIKLKGKKRAMEEIRSGASTPLTSGSEPPHPTKRAKRAEMKQCPVCDEQIPLRLLPKHAELESERVEQIIKSIGSSELPYDEMDDEPGPSSRVRRSAIKARKSMTTRNMLDSLEQSTKTIQNVKRHRKQRGTKLKEMIKEDEEGGLLSSWMRGSTREDISCPVCSTVVRGDPDVLDAHVDACLAHEMQRLEETRQRELQHRRAIEEGIWEGSEDGDSGTYVGNIRGAGFYTRTDDRGVDDEIDIDGDDQVTFGDAQFTEGDIVPINSVQAAVDEDVEVEIMGDNDDEAQLEQMTLRDLIVSGKTAKHPTAGKEEESVKAQTGIAEAEKLDLAILLARERGDKTLLMSALENKLKYMESAPVPSSTPILCRICIDPYTEPTVSTGCWHTCCKECWLRCLGSTKLCPICKRITGAGDLRRVYL</sequence>
<keyword evidence="1" id="KW-0862">Zinc</keyword>
<dbReference type="InterPro" id="IPR031824">
    <property type="entry name" value="RNF220_mid"/>
</dbReference>
<dbReference type="GO" id="GO:0061630">
    <property type="term" value="F:ubiquitin protein ligase activity"/>
    <property type="evidence" value="ECO:0007669"/>
    <property type="project" value="TreeGrafter"/>
</dbReference>
<dbReference type="GO" id="GO:0008270">
    <property type="term" value="F:zinc ion binding"/>
    <property type="evidence" value="ECO:0007669"/>
    <property type="project" value="UniProtKB-KW"/>
</dbReference>
<dbReference type="PANTHER" id="PTHR13459">
    <property type="entry name" value="E3 UBIQUITIN-PROTEIN LIGASE RNF220 ISOFORM X1"/>
    <property type="match status" value="1"/>
</dbReference>
<keyword evidence="5" id="KW-1185">Reference proteome</keyword>
<dbReference type="PANTHER" id="PTHR13459:SF1">
    <property type="entry name" value="E3 UBIQUITIN-PROTEIN LIGASE RNF220 ISOFORM X1"/>
    <property type="match status" value="1"/>
</dbReference>
<organism evidence="4 5">
    <name type="scientific">Hebeloma cylindrosporum</name>
    <dbReference type="NCBI Taxonomy" id="76867"/>
    <lineage>
        <taxon>Eukaryota</taxon>
        <taxon>Fungi</taxon>
        <taxon>Dikarya</taxon>
        <taxon>Basidiomycota</taxon>
        <taxon>Agaricomycotina</taxon>
        <taxon>Agaricomycetes</taxon>
        <taxon>Agaricomycetidae</taxon>
        <taxon>Agaricales</taxon>
        <taxon>Agaricineae</taxon>
        <taxon>Hymenogastraceae</taxon>
        <taxon>Hebeloma</taxon>
    </lineage>
</organism>
<dbReference type="HOGENOM" id="CLU_045004_0_0_1"/>
<gene>
    <name evidence="4" type="ORF">M413DRAFT_441525</name>
</gene>
<feature type="domain" description="RING-type" evidence="3">
    <location>
        <begin position="372"/>
        <end position="411"/>
    </location>
</feature>
<dbReference type="Pfam" id="PF13923">
    <property type="entry name" value="zf-C3HC4_2"/>
    <property type="match status" value="1"/>
</dbReference>
<proteinExistence type="predicted"/>
<dbReference type="InterPro" id="IPR001841">
    <property type="entry name" value="Znf_RING"/>
</dbReference>
<feature type="region of interest" description="Disordered" evidence="2">
    <location>
        <begin position="1"/>
        <end position="44"/>
    </location>
</feature>
<dbReference type="InterPro" id="IPR013083">
    <property type="entry name" value="Znf_RING/FYVE/PHD"/>
</dbReference>
<keyword evidence="1" id="KW-0863">Zinc-finger</keyword>
<dbReference type="Gene3D" id="3.30.40.10">
    <property type="entry name" value="Zinc/RING finger domain, C3HC4 (zinc finger)"/>
    <property type="match status" value="1"/>
</dbReference>
<accession>A0A0C2Y9A7</accession>
<reference evidence="5" key="2">
    <citation type="submission" date="2015-01" db="EMBL/GenBank/DDBJ databases">
        <title>Evolutionary Origins and Diversification of the Mycorrhizal Mutualists.</title>
        <authorList>
            <consortium name="DOE Joint Genome Institute"/>
            <consortium name="Mycorrhizal Genomics Consortium"/>
            <person name="Kohler A."/>
            <person name="Kuo A."/>
            <person name="Nagy L.G."/>
            <person name="Floudas D."/>
            <person name="Copeland A."/>
            <person name="Barry K.W."/>
            <person name="Cichocki N."/>
            <person name="Veneault-Fourrey C."/>
            <person name="LaButti K."/>
            <person name="Lindquist E.A."/>
            <person name="Lipzen A."/>
            <person name="Lundell T."/>
            <person name="Morin E."/>
            <person name="Murat C."/>
            <person name="Riley R."/>
            <person name="Ohm R."/>
            <person name="Sun H."/>
            <person name="Tunlid A."/>
            <person name="Henrissat B."/>
            <person name="Grigoriev I.V."/>
            <person name="Hibbett D.S."/>
            <person name="Martin F."/>
        </authorList>
    </citation>
    <scope>NUCLEOTIDE SEQUENCE [LARGE SCALE GENOMIC DNA]</scope>
    <source>
        <strain evidence="5">h7</strain>
    </source>
</reference>
<dbReference type="STRING" id="686832.A0A0C2Y9A7"/>
<dbReference type="InterPro" id="IPR052443">
    <property type="entry name" value="E3_ubiq-ligase_RNF220-like"/>
</dbReference>
<dbReference type="GO" id="GO:0016567">
    <property type="term" value="P:protein ubiquitination"/>
    <property type="evidence" value="ECO:0007669"/>
    <property type="project" value="TreeGrafter"/>
</dbReference>
<feature type="compositionally biased region" description="Polar residues" evidence="2">
    <location>
        <begin position="20"/>
        <end position="29"/>
    </location>
</feature>
<reference evidence="4 5" key="1">
    <citation type="submission" date="2014-04" db="EMBL/GenBank/DDBJ databases">
        <authorList>
            <consortium name="DOE Joint Genome Institute"/>
            <person name="Kuo A."/>
            <person name="Gay G."/>
            <person name="Dore J."/>
            <person name="Kohler A."/>
            <person name="Nagy L.G."/>
            <person name="Floudas D."/>
            <person name="Copeland A."/>
            <person name="Barry K.W."/>
            <person name="Cichocki N."/>
            <person name="Veneault-Fourrey C."/>
            <person name="LaButti K."/>
            <person name="Lindquist E.A."/>
            <person name="Lipzen A."/>
            <person name="Lundell T."/>
            <person name="Morin E."/>
            <person name="Murat C."/>
            <person name="Sun H."/>
            <person name="Tunlid A."/>
            <person name="Henrissat B."/>
            <person name="Grigoriev I.V."/>
            <person name="Hibbett D.S."/>
            <person name="Martin F."/>
            <person name="Nordberg H.P."/>
            <person name="Cantor M.N."/>
            <person name="Hua S.X."/>
        </authorList>
    </citation>
    <scope>NUCLEOTIDE SEQUENCE [LARGE SCALE GENOMIC DNA]</scope>
    <source>
        <strain evidence="5">h7</strain>
    </source>
</reference>
<dbReference type="AlphaFoldDB" id="A0A0C2Y9A7"/>
<dbReference type="OrthoDB" id="6270329at2759"/>
<keyword evidence="1" id="KW-0479">Metal-binding</keyword>
<evidence type="ECO:0000256" key="1">
    <source>
        <dbReference type="PROSITE-ProRule" id="PRU00175"/>
    </source>
</evidence>
<dbReference type="SUPFAM" id="SSF57850">
    <property type="entry name" value="RING/U-box"/>
    <property type="match status" value="1"/>
</dbReference>
<name>A0A0C2Y9A7_HEBCY</name>
<evidence type="ECO:0000313" key="4">
    <source>
        <dbReference type="EMBL" id="KIM46433.1"/>
    </source>
</evidence>
<dbReference type="EMBL" id="KN831771">
    <property type="protein sequence ID" value="KIM46433.1"/>
    <property type="molecule type" value="Genomic_DNA"/>
</dbReference>